<evidence type="ECO:0000259" key="1">
    <source>
        <dbReference type="Pfam" id="PF07883"/>
    </source>
</evidence>
<evidence type="ECO:0000313" key="3">
    <source>
        <dbReference type="Proteomes" id="UP000298050"/>
    </source>
</evidence>
<dbReference type="EMBL" id="SRLE01000001">
    <property type="protein sequence ID" value="TGD76005.1"/>
    <property type="molecule type" value="Genomic_DNA"/>
</dbReference>
<dbReference type="InterPro" id="IPR013096">
    <property type="entry name" value="Cupin_2"/>
</dbReference>
<keyword evidence="3" id="KW-1185">Reference proteome</keyword>
<dbReference type="Gene3D" id="2.60.120.10">
    <property type="entry name" value="Jelly Rolls"/>
    <property type="match status" value="1"/>
</dbReference>
<dbReference type="InterPro" id="IPR011051">
    <property type="entry name" value="RmlC_Cupin_sf"/>
</dbReference>
<dbReference type="InterPro" id="IPR014710">
    <property type="entry name" value="RmlC-like_jellyroll"/>
</dbReference>
<gene>
    <name evidence="2" type="ORF">E4634_00165</name>
</gene>
<proteinExistence type="predicted"/>
<dbReference type="CDD" id="cd06981">
    <property type="entry name" value="cupin_reut_a1446"/>
    <property type="match status" value="1"/>
</dbReference>
<comment type="caution">
    <text evidence="2">The sequence shown here is derived from an EMBL/GenBank/DDBJ whole genome shotgun (WGS) entry which is preliminary data.</text>
</comment>
<dbReference type="OrthoDB" id="9798585at2"/>
<name>A0A4Z0M9N1_9GAMM</name>
<reference evidence="2 3" key="1">
    <citation type="submission" date="2019-04" db="EMBL/GenBank/DDBJ databases">
        <title>Taxonomy of novel Haliea sp. from mangrove soil of West Coast of India.</title>
        <authorList>
            <person name="Verma A."/>
            <person name="Kumar P."/>
            <person name="Krishnamurthi S."/>
        </authorList>
    </citation>
    <scope>NUCLEOTIDE SEQUENCE [LARGE SCALE GENOMIC DNA]</scope>
    <source>
        <strain evidence="2 3">SAOS-164</strain>
    </source>
</reference>
<feature type="domain" description="Cupin type-2" evidence="1">
    <location>
        <begin position="55"/>
        <end position="111"/>
    </location>
</feature>
<protein>
    <submittedName>
        <fullName evidence="2">Cupin domain-containing protein</fullName>
    </submittedName>
</protein>
<accession>A0A4Z0M9N1</accession>
<dbReference type="Proteomes" id="UP000298050">
    <property type="component" value="Unassembled WGS sequence"/>
</dbReference>
<sequence>MRWRSSTRLNPGDLFADLPESLSEEAFEDLLRASGLRIERIVSQGHTSPEQGWYDQAENEWVLVLRGAGRLQFDDGEEVYLRPGQYLTIPAHRRHRVSWTSPDELTVWLAVFYP</sequence>
<dbReference type="Pfam" id="PF07883">
    <property type="entry name" value="Cupin_2"/>
    <property type="match status" value="1"/>
</dbReference>
<evidence type="ECO:0000313" key="2">
    <source>
        <dbReference type="EMBL" id="TGD76005.1"/>
    </source>
</evidence>
<organism evidence="2 3">
    <name type="scientific">Mangrovimicrobium sediminis</name>
    <dbReference type="NCBI Taxonomy" id="2562682"/>
    <lineage>
        <taxon>Bacteria</taxon>
        <taxon>Pseudomonadati</taxon>
        <taxon>Pseudomonadota</taxon>
        <taxon>Gammaproteobacteria</taxon>
        <taxon>Cellvibrionales</taxon>
        <taxon>Halieaceae</taxon>
        <taxon>Mangrovimicrobium</taxon>
    </lineage>
</organism>
<dbReference type="SUPFAM" id="SSF51182">
    <property type="entry name" value="RmlC-like cupins"/>
    <property type="match status" value="1"/>
</dbReference>
<dbReference type="AlphaFoldDB" id="A0A4Z0M9N1"/>